<proteinExistence type="predicted"/>
<reference evidence="4 5" key="1">
    <citation type="journal article" date="2021" name="bioRxiv">
        <title>Unraveling nitrogen, sulfur and carbon metabolic pathways and microbial community transcriptional responses to substrate deprivation and toxicity stresses in a bioreactor mimicking anoxic brackish coastal sediment conditions.</title>
        <authorList>
            <person name="Martins P.D."/>
            <person name="Echeveste M.J."/>
            <person name="Arshad A."/>
            <person name="Kurth J."/>
            <person name="Ouboter H."/>
            <person name="Jetten M.S.M."/>
            <person name="Welte C.U."/>
        </authorList>
    </citation>
    <scope>NUCLEOTIDE SEQUENCE [LARGE SCALE GENOMIC DNA]</scope>
    <source>
        <strain evidence="4">MAG_38</strain>
    </source>
</reference>
<evidence type="ECO:0000259" key="3">
    <source>
        <dbReference type="Pfam" id="PF12965"/>
    </source>
</evidence>
<feature type="compositionally biased region" description="Basic and acidic residues" evidence="1">
    <location>
        <begin position="692"/>
        <end position="703"/>
    </location>
</feature>
<evidence type="ECO:0000313" key="5">
    <source>
        <dbReference type="Proteomes" id="UP001197609"/>
    </source>
</evidence>
<dbReference type="Pfam" id="PF12965">
    <property type="entry name" value="DUF3854"/>
    <property type="match status" value="1"/>
</dbReference>
<feature type="domain" description="DUF3854" evidence="3">
    <location>
        <begin position="109"/>
        <end position="219"/>
    </location>
</feature>
<feature type="domain" description="DUF3631" evidence="2">
    <location>
        <begin position="447"/>
        <end position="627"/>
    </location>
</feature>
<dbReference type="Proteomes" id="UP001197609">
    <property type="component" value="Unassembled WGS sequence"/>
</dbReference>
<dbReference type="InterPro" id="IPR024385">
    <property type="entry name" value="DUF3854"/>
</dbReference>
<dbReference type="AlphaFoldDB" id="A0AAJ1EK97"/>
<name>A0AAJ1EK97_9BACT</name>
<gene>
    <name evidence="4" type="ORF">K8G79_12680</name>
</gene>
<sequence>MSATTATMVDTALSLHPEHRADLQRSGLSEATIEALNIHSARPGDISKVVGFDPPGVTSAMVFPYPDENGFARVKVFPTYTDKKGHTVKYLQKPGTGVKLYAPPLAARVLTDPTMMLMYTEGEKKAAKANQEGIVCVGIGGLWNWTDNGHPIPKFDEIAHADREEIIGPDSDVWHRPDLLRPVYALGKELEQRGAKVTVVIIPPDPDGRKRGLDDYLVACERDGMSATDALARLKRLPLKHAAFSHAAEWWKNWSKTRAGDGATDEADSQPVVLADPDPWPTPVDGADLLTAIEKTLTRFVILPRDAFIAIALWVLHAHVLKAFSLSPILAVLSPTMRCGKSTLLSLLAVLLPRALSTSNITPAALFRSLERYKPCLLVDEGDAFLTLSEELRGILNSGHTRSGASVIRTVGDDFEPKIFSTWGAKVLAAIGKLPPTVMDRSIVIAMQRKAPGESVERFRQSKLTELTPLCQQSARWAADNLAVLRDAEPSVPGQLNDRAADNWRPLLAIADLIGGEWPTRAREAALTLSGETVQEESHHGVTLIGDIVAIFEARDTDRLSTTDIIADLVKLEERPWSEWRHGKPITPRGVASLLRPFKIKPKVQRIGPDTSSGYEQHMFIEAHTRYFPGSYPKHCQQSNEYHDLDPISDPQQDPHVKDTKSDLTIEKHSNVKDVKDRNPENEAEAGYGPDFDTREPVAWETL</sequence>
<dbReference type="EMBL" id="JAIOIU010000162">
    <property type="protein sequence ID" value="MBZ0160966.1"/>
    <property type="molecule type" value="Genomic_DNA"/>
</dbReference>
<evidence type="ECO:0000256" key="1">
    <source>
        <dbReference type="SAM" id="MobiDB-lite"/>
    </source>
</evidence>
<dbReference type="InterPro" id="IPR022081">
    <property type="entry name" value="DUF3631"/>
</dbReference>
<feature type="compositionally biased region" description="Basic and acidic residues" evidence="1">
    <location>
        <begin position="653"/>
        <end position="681"/>
    </location>
</feature>
<evidence type="ECO:0000313" key="4">
    <source>
        <dbReference type="EMBL" id="MBZ0160966.1"/>
    </source>
</evidence>
<evidence type="ECO:0000259" key="2">
    <source>
        <dbReference type="Pfam" id="PF12307"/>
    </source>
</evidence>
<protein>
    <submittedName>
        <fullName evidence="4">DUF3631 domain-containing protein</fullName>
    </submittedName>
</protein>
<comment type="caution">
    <text evidence="4">The sequence shown here is derived from an EMBL/GenBank/DDBJ whole genome shotgun (WGS) entry which is preliminary data.</text>
</comment>
<organism evidence="4 5">
    <name type="scientific">Candidatus Methylomirabilis tolerans</name>
    <dbReference type="NCBI Taxonomy" id="3123416"/>
    <lineage>
        <taxon>Bacteria</taxon>
        <taxon>Candidatus Methylomirabilota</taxon>
        <taxon>Candidatus Methylomirabilia</taxon>
        <taxon>Candidatus Methylomirabilales</taxon>
        <taxon>Candidatus Methylomirabilaceae</taxon>
        <taxon>Candidatus Methylomirabilis</taxon>
    </lineage>
</organism>
<accession>A0AAJ1EK97</accession>
<dbReference type="Pfam" id="PF12307">
    <property type="entry name" value="DUF3631"/>
    <property type="match status" value="1"/>
</dbReference>
<feature type="region of interest" description="Disordered" evidence="1">
    <location>
        <begin position="632"/>
        <end position="703"/>
    </location>
</feature>